<proteinExistence type="predicted"/>
<sequence length="93" mass="10467">MTHYQMQLIVPMDTSNTRKVHKEIEYLEQCFKDIIGSFTSYADQLYRVYSLICTEEQSDMLSTKMRGRCALLEVVPVASVSTIAPATSVSPVA</sequence>
<evidence type="ECO:0008006" key="3">
    <source>
        <dbReference type="Google" id="ProtNLM"/>
    </source>
</evidence>
<gene>
    <name evidence="1" type="ORF">KSZ_01540</name>
</gene>
<evidence type="ECO:0000313" key="1">
    <source>
        <dbReference type="EMBL" id="GHO82148.1"/>
    </source>
</evidence>
<dbReference type="Proteomes" id="UP000635565">
    <property type="component" value="Unassembled WGS sequence"/>
</dbReference>
<comment type="caution">
    <text evidence="1">The sequence shown here is derived from an EMBL/GenBank/DDBJ whole genome shotgun (WGS) entry which is preliminary data.</text>
</comment>
<name>A0ABQ3V905_9CHLR</name>
<keyword evidence="2" id="KW-1185">Reference proteome</keyword>
<dbReference type="EMBL" id="BNJJ01000001">
    <property type="protein sequence ID" value="GHO82148.1"/>
    <property type="molecule type" value="Genomic_DNA"/>
</dbReference>
<organism evidence="1 2">
    <name type="scientific">Dictyobacter formicarum</name>
    <dbReference type="NCBI Taxonomy" id="2778368"/>
    <lineage>
        <taxon>Bacteria</taxon>
        <taxon>Bacillati</taxon>
        <taxon>Chloroflexota</taxon>
        <taxon>Ktedonobacteria</taxon>
        <taxon>Ktedonobacterales</taxon>
        <taxon>Dictyobacteraceae</taxon>
        <taxon>Dictyobacter</taxon>
    </lineage>
</organism>
<evidence type="ECO:0000313" key="2">
    <source>
        <dbReference type="Proteomes" id="UP000635565"/>
    </source>
</evidence>
<protein>
    <recommendedName>
        <fullName evidence="3">Transcription regulator AsnC/Lrp ligand binding domain-containing protein</fullName>
    </recommendedName>
</protein>
<dbReference type="RefSeq" id="WP_201359850.1">
    <property type="nucleotide sequence ID" value="NZ_BNJJ01000001.1"/>
</dbReference>
<reference evidence="1 2" key="1">
    <citation type="journal article" date="2021" name="Int. J. Syst. Evol. Microbiol.">
        <title>Reticulibacter mediterranei gen. nov., sp. nov., within the new family Reticulibacteraceae fam. nov., and Ktedonospora formicarum gen. nov., sp. nov., Ktedonobacter robiniae sp. nov., Dictyobacter formicarum sp. nov. and Dictyobacter arantiisoli sp. nov., belonging to the class Ktedonobacteria.</title>
        <authorList>
            <person name="Yabe S."/>
            <person name="Zheng Y."/>
            <person name="Wang C.M."/>
            <person name="Sakai Y."/>
            <person name="Abe K."/>
            <person name="Yokota A."/>
            <person name="Donadio S."/>
            <person name="Cavaletti L."/>
            <person name="Monciardini P."/>
        </authorList>
    </citation>
    <scope>NUCLEOTIDE SEQUENCE [LARGE SCALE GENOMIC DNA]</scope>
    <source>
        <strain evidence="1 2">SOSP1-9</strain>
    </source>
</reference>
<accession>A0ABQ3V905</accession>